<dbReference type="AlphaFoldDB" id="M7XEF7"/>
<dbReference type="Proteomes" id="UP000010953">
    <property type="component" value="Unassembled WGS sequence"/>
</dbReference>
<comment type="caution">
    <text evidence="1">The sequence shown here is derived from an EMBL/GenBank/DDBJ whole genome shotgun (WGS) entry which is preliminary data.</text>
</comment>
<sequence>MPVSAEAAVMKKNKAPSRCGKIFEIIDRAVFEMEKEYNTKTTLNQSIYQIE</sequence>
<gene>
    <name evidence="1" type="ORF">C943_00547</name>
</gene>
<name>M7XEF7_9BACT</name>
<accession>M7XEF7</accession>
<evidence type="ECO:0000313" key="2">
    <source>
        <dbReference type="Proteomes" id="UP000010953"/>
    </source>
</evidence>
<protein>
    <submittedName>
        <fullName evidence="1">Uncharacterized protein</fullName>
    </submittedName>
</protein>
<dbReference type="InParanoid" id="M7XEF7"/>
<dbReference type="STRING" id="1239962.C943_00547"/>
<proteinExistence type="predicted"/>
<keyword evidence="2" id="KW-1185">Reference proteome</keyword>
<dbReference type="EMBL" id="AMZY02000010">
    <property type="protein sequence ID" value="EMS33269.1"/>
    <property type="molecule type" value="Genomic_DNA"/>
</dbReference>
<organism evidence="1 2">
    <name type="scientific">Mariniradius saccharolyticus AK6</name>
    <dbReference type="NCBI Taxonomy" id="1239962"/>
    <lineage>
        <taxon>Bacteria</taxon>
        <taxon>Pseudomonadati</taxon>
        <taxon>Bacteroidota</taxon>
        <taxon>Cytophagia</taxon>
        <taxon>Cytophagales</taxon>
        <taxon>Cyclobacteriaceae</taxon>
        <taxon>Mariniradius</taxon>
    </lineage>
</organism>
<reference evidence="1" key="1">
    <citation type="submission" date="2013-01" db="EMBL/GenBank/DDBJ databases">
        <title>Genome assembly of Mariniradius saccharolyticus AK6.</title>
        <authorList>
            <person name="Vaidya B."/>
            <person name="Khatri I."/>
            <person name="Tanuku N.R.S."/>
            <person name="Subramanian S."/>
            <person name="Pinnaka A."/>
        </authorList>
    </citation>
    <scope>NUCLEOTIDE SEQUENCE [LARGE SCALE GENOMIC DNA]</scope>
    <source>
        <strain evidence="1">AK6</strain>
    </source>
</reference>
<evidence type="ECO:0000313" key="1">
    <source>
        <dbReference type="EMBL" id="EMS33269.1"/>
    </source>
</evidence>